<evidence type="ECO:0000313" key="8">
    <source>
        <dbReference type="EMBL" id="ALJ04471.1"/>
    </source>
</evidence>
<evidence type="ECO:0008006" key="10">
    <source>
        <dbReference type="Google" id="ProtNLM"/>
    </source>
</evidence>
<dbReference type="Pfam" id="PF14322">
    <property type="entry name" value="SusD-like_3"/>
    <property type="match status" value="1"/>
</dbReference>
<dbReference type="InterPro" id="IPR033985">
    <property type="entry name" value="SusD-like_N"/>
</dbReference>
<dbReference type="SUPFAM" id="SSF48452">
    <property type="entry name" value="TPR-like"/>
    <property type="match status" value="1"/>
</dbReference>
<organism evidence="8 9">
    <name type="scientific">Pseudalgibacter alginicilyticus</name>
    <dbReference type="NCBI Taxonomy" id="1736674"/>
    <lineage>
        <taxon>Bacteria</taxon>
        <taxon>Pseudomonadati</taxon>
        <taxon>Bacteroidota</taxon>
        <taxon>Flavobacteriia</taxon>
        <taxon>Flavobacteriales</taxon>
        <taxon>Flavobacteriaceae</taxon>
        <taxon>Pseudalgibacter</taxon>
    </lineage>
</organism>
<dbReference type="KEGG" id="ahz:APS56_04650"/>
<dbReference type="Gene3D" id="1.25.40.390">
    <property type="match status" value="1"/>
</dbReference>
<dbReference type="OrthoDB" id="5694214at2"/>
<dbReference type="GO" id="GO:0009279">
    <property type="term" value="C:cell outer membrane"/>
    <property type="evidence" value="ECO:0007669"/>
    <property type="project" value="UniProtKB-SubCell"/>
</dbReference>
<dbReference type="Pfam" id="PF07980">
    <property type="entry name" value="SusD_RagB"/>
    <property type="match status" value="1"/>
</dbReference>
<evidence type="ECO:0000259" key="6">
    <source>
        <dbReference type="Pfam" id="PF07980"/>
    </source>
</evidence>
<dbReference type="RefSeq" id="WP_054725290.1">
    <property type="nucleotide sequence ID" value="NZ_CP012898.1"/>
</dbReference>
<comment type="subcellular location">
    <subcellularLocation>
        <location evidence="1">Cell outer membrane</location>
    </subcellularLocation>
</comment>
<proteinExistence type="inferred from homology"/>
<evidence type="ECO:0000313" key="9">
    <source>
        <dbReference type="Proteomes" id="UP000057981"/>
    </source>
</evidence>
<keyword evidence="5" id="KW-0998">Cell outer membrane</keyword>
<dbReference type="PROSITE" id="PS51257">
    <property type="entry name" value="PROKAR_LIPOPROTEIN"/>
    <property type="match status" value="1"/>
</dbReference>
<evidence type="ECO:0000256" key="5">
    <source>
        <dbReference type="ARBA" id="ARBA00023237"/>
    </source>
</evidence>
<dbReference type="STRING" id="1736674.APS56_04650"/>
<evidence type="ECO:0000256" key="4">
    <source>
        <dbReference type="ARBA" id="ARBA00023136"/>
    </source>
</evidence>
<feature type="domain" description="SusD-like N-terminal" evidence="7">
    <location>
        <begin position="66"/>
        <end position="216"/>
    </location>
</feature>
<gene>
    <name evidence="8" type="ORF">APS56_04650</name>
</gene>
<dbReference type="Proteomes" id="UP000057981">
    <property type="component" value="Chromosome"/>
</dbReference>
<name>A0A0P0D3E2_9FLAO</name>
<dbReference type="InterPro" id="IPR012944">
    <property type="entry name" value="SusD_RagB_dom"/>
</dbReference>
<dbReference type="AlphaFoldDB" id="A0A0P0D3E2"/>
<reference evidence="8 9" key="1">
    <citation type="submission" date="2015-10" db="EMBL/GenBank/DDBJ databases">
        <authorList>
            <person name="Gilbert D.G."/>
        </authorList>
    </citation>
    <scope>NUCLEOTIDE SEQUENCE [LARGE SCALE GENOMIC DNA]</scope>
    <source>
        <strain evidence="9">HZ-22</strain>
    </source>
</reference>
<evidence type="ECO:0000256" key="3">
    <source>
        <dbReference type="ARBA" id="ARBA00022729"/>
    </source>
</evidence>
<keyword evidence="4" id="KW-0472">Membrane</keyword>
<dbReference type="EMBL" id="CP012898">
    <property type="protein sequence ID" value="ALJ04471.1"/>
    <property type="molecule type" value="Genomic_DNA"/>
</dbReference>
<evidence type="ECO:0000259" key="7">
    <source>
        <dbReference type="Pfam" id="PF14322"/>
    </source>
</evidence>
<evidence type="ECO:0000256" key="2">
    <source>
        <dbReference type="ARBA" id="ARBA00006275"/>
    </source>
</evidence>
<accession>A0A0P0D3E2</accession>
<keyword evidence="9" id="KW-1185">Reference proteome</keyword>
<feature type="domain" description="RagB/SusD" evidence="6">
    <location>
        <begin position="347"/>
        <end position="551"/>
    </location>
</feature>
<evidence type="ECO:0000256" key="1">
    <source>
        <dbReference type="ARBA" id="ARBA00004442"/>
    </source>
</evidence>
<dbReference type="InterPro" id="IPR011990">
    <property type="entry name" value="TPR-like_helical_dom_sf"/>
</dbReference>
<protein>
    <recommendedName>
        <fullName evidence="10">Carbohydrate-binding protein SusD</fullName>
    </recommendedName>
</protein>
<comment type="similarity">
    <text evidence="2">Belongs to the SusD family.</text>
</comment>
<keyword evidence="3" id="KW-0732">Signal</keyword>
<dbReference type="PATRIC" id="fig|1736674.3.peg.956"/>
<sequence>MKIKFIVFIVLIAFITQGCDDQLEIAQNDNITSENLYNTPAGALAGLTGAYSRVVAVYREAIINAQYPTDWTDEGFYNRVGTQHILKNNFTAAEPILNDIWATYYEGVSATNTLLVGLENSPLDADIKQEFTAEGRFLRAFLYFDIQKAFGGIEGIPMPLEETNKQLLPRTPGIDVYKQIVSDLEFAEAFLPTAAEATPGRASKSAARGLLARAYLYMASEPYNEEGAYEKAKEWSKKVIDDSYHELNSSYADIFNQLALGNYETKETLFQVGFSFANLDSNQSSKLGSAFGIKFDDENCGTSDDLKGKGFALTYATVSLVLKYRSDPDDERGLWNTLPYYNKRDDNCQLGLINSQFMIPASKYRRYLESNTTNTSYGEHHWPVLRLSEMYLIYAEAENKLTPGSVLALNAVNSVRNRANATPITVVNDVVIQEERLLELCFEGQRKYDLVRWGILEQKVNETKSMMETLAADPTFFNEDWTTLGTFELGPNNIPVFGDVPINTSPRLNVMNASFNYYDGYNDFDLSKHYILPIPEQELGVNTNLKQTIGW</sequence>